<protein>
    <submittedName>
        <fullName evidence="1">Uncharacterized protein</fullName>
    </submittedName>
</protein>
<evidence type="ECO:0000313" key="2">
    <source>
        <dbReference type="Proteomes" id="UP000000427"/>
    </source>
</evidence>
<dbReference type="KEGG" id="ban:BA_5429"/>
<evidence type="ECO:0000313" key="1">
    <source>
        <dbReference type="EMBL" id="AAP29083.1"/>
    </source>
</evidence>
<dbReference type="AlphaFoldDB" id="A0A0F7R491"/>
<organism evidence="1 2">
    <name type="scientific">Bacillus anthracis</name>
    <name type="common">anthrax bacterium</name>
    <dbReference type="NCBI Taxonomy" id="1392"/>
    <lineage>
        <taxon>Bacteria</taxon>
        <taxon>Bacillati</taxon>
        <taxon>Bacillota</taxon>
        <taxon>Bacilli</taxon>
        <taxon>Bacillales</taxon>
        <taxon>Bacillaceae</taxon>
        <taxon>Bacillus</taxon>
        <taxon>Bacillus cereus group</taxon>
    </lineage>
</organism>
<dbReference type="EMBL" id="AE016879">
    <property type="protein sequence ID" value="AAP29083.1"/>
    <property type="molecule type" value="Genomic_DNA"/>
</dbReference>
<accession>A0A0F7R491</accession>
<name>A0A0F7R491_BACAN</name>
<gene>
    <name evidence="1" type="ordered locus">BA_5429</name>
</gene>
<dbReference type="Proteomes" id="UP000000427">
    <property type="component" value="Chromosome"/>
</dbReference>
<proteinExistence type="predicted"/>
<reference evidence="1 2" key="1">
    <citation type="journal article" date="2003" name="Nature">
        <title>The genome sequence of Bacillus anthracis Ames and comparison to closely related bacteria.</title>
        <authorList>
            <person name="Read T.D."/>
            <person name="Peterson S.N."/>
            <person name="Tourasse N."/>
            <person name="Baillie L.W."/>
            <person name="Paulsen I.T."/>
            <person name="Nelson K.E."/>
            <person name="Tettelin H."/>
            <person name="Fouts D.E."/>
            <person name="Eisen J.A."/>
            <person name="Gill S.R."/>
            <person name="Holtzapple E.K."/>
            <person name="Okstad O.A."/>
            <person name="Helgason E."/>
            <person name="Rilstone J."/>
            <person name="Wu M."/>
            <person name="Kolonay J.F."/>
            <person name="Beanan M.J."/>
            <person name="Dodson R.J."/>
            <person name="Brinkac L.M."/>
            <person name="Gwinn M."/>
            <person name="DeBoy R.T."/>
            <person name="Madpu R."/>
            <person name="Daugherty S.C."/>
            <person name="Durkin A.S."/>
            <person name="Haft D.H."/>
            <person name="Nelson W.C."/>
            <person name="Peterson J.D."/>
            <person name="Pop M."/>
            <person name="Khouri H.M."/>
            <person name="Radune D."/>
            <person name="Benton J.L."/>
            <person name="Mahamoud Y."/>
            <person name="Jiang L."/>
            <person name="Hance I.R."/>
            <person name="Weidman J.F."/>
            <person name="Berry K.J."/>
            <person name="Plaut R.D."/>
            <person name="Wolf A.M."/>
            <person name="Watkins K.L."/>
            <person name="Nierman W.C."/>
            <person name="Hazen A."/>
            <person name="Cline R."/>
            <person name="Redmond C."/>
            <person name="Thwaite J.E."/>
            <person name="White O."/>
            <person name="Salzberg S.L."/>
            <person name="Thomason B."/>
            <person name="Friedlander A.M."/>
            <person name="Koehler T.M."/>
            <person name="Hanna P.C."/>
            <person name="Kolsto A.B."/>
            <person name="Fraser C.M."/>
        </authorList>
    </citation>
    <scope>NUCLEOTIDE SEQUENCE [LARGE SCALE GENOMIC DNA]</scope>
    <source>
        <strain evidence="2">Ames / isolate Porton</strain>
    </source>
</reference>
<sequence length="40" mass="4540">MDGIRSNKDIKSSLSEEGFFTDILRSVDKLIFGNGKMYVK</sequence>